<evidence type="ECO:0000256" key="2">
    <source>
        <dbReference type="ARBA" id="ARBA00022695"/>
    </source>
</evidence>
<keyword evidence="5" id="KW-1185">Reference proteome</keyword>
<dbReference type="RefSeq" id="WP_092323487.1">
    <property type="nucleotide sequence ID" value="NZ_FNFU01000009.1"/>
</dbReference>
<accession>A0A1G9DHU1</accession>
<dbReference type="PANTHER" id="PTHR43793">
    <property type="entry name" value="FAD SYNTHASE"/>
    <property type="match status" value="1"/>
</dbReference>
<dbReference type="InterPro" id="IPR050385">
    <property type="entry name" value="Archaeal_FAD_synthase"/>
</dbReference>
<dbReference type="SUPFAM" id="SSF52374">
    <property type="entry name" value="Nucleotidylyl transferase"/>
    <property type="match status" value="1"/>
</dbReference>
<dbReference type="Pfam" id="PF01467">
    <property type="entry name" value="CTP_transf_like"/>
    <property type="match status" value="1"/>
</dbReference>
<proteinExistence type="predicted"/>
<evidence type="ECO:0000256" key="1">
    <source>
        <dbReference type="ARBA" id="ARBA00022679"/>
    </source>
</evidence>
<name>A0A1G9DHU1_9MICO</name>
<dbReference type="PANTHER" id="PTHR43793:SF1">
    <property type="entry name" value="FAD SYNTHASE"/>
    <property type="match status" value="1"/>
</dbReference>
<dbReference type="InterPro" id="IPR014729">
    <property type="entry name" value="Rossmann-like_a/b/a_fold"/>
</dbReference>
<protein>
    <submittedName>
        <fullName evidence="4">Glycerol-3-phosphate cytidylyltransferase</fullName>
    </submittedName>
</protein>
<dbReference type="STRING" id="386301.SAMN05216282_10948"/>
<keyword evidence="1 4" id="KW-0808">Transferase</keyword>
<evidence type="ECO:0000313" key="5">
    <source>
        <dbReference type="Proteomes" id="UP000198701"/>
    </source>
</evidence>
<sequence length="151" mass="17143">MSHRIGYAGGAFDLFHVGHLNILKHAKSQCDYLIAGVVSDELLELVKGRRPIVPLSERLEIVRHVSFVDEAVEETFLDKLDTWRSVHFDIYFKGDDWKGTERGLRLEQAFAEVGVEVVYFPYTMSTSSTALRHALDALSAPPREAEAVRRR</sequence>
<dbReference type="NCBIfam" id="TIGR00125">
    <property type="entry name" value="cyt_tran_rel"/>
    <property type="match status" value="1"/>
</dbReference>
<evidence type="ECO:0000313" key="4">
    <source>
        <dbReference type="EMBL" id="SDK63395.1"/>
    </source>
</evidence>
<dbReference type="Gene3D" id="3.40.50.620">
    <property type="entry name" value="HUPs"/>
    <property type="match status" value="1"/>
</dbReference>
<dbReference type="GO" id="GO:0016779">
    <property type="term" value="F:nucleotidyltransferase activity"/>
    <property type="evidence" value="ECO:0007669"/>
    <property type="project" value="UniProtKB-KW"/>
</dbReference>
<dbReference type="AlphaFoldDB" id="A0A1G9DHU1"/>
<evidence type="ECO:0000259" key="3">
    <source>
        <dbReference type="Pfam" id="PF01467"/>
    </source>
</evidence>
<organism evidence="4 5">
    <name type="scientific">Cryobacterium psychrotolerans</name>
    <dbReference type="NCBI Taxonomy" id="386301"/>
    <lineage>
        <taxon>Bacteria</taxon>
        <taxon>Bacillati</taxon>
        <taxon>Actinomycetota</taxon>
        <taxon>Actinomycetes</taxon>
        <taxon>Micrococcales</taxon>
        <taxon>Microbacteriaceae</taxon>
        <taxon>Cryobacterium</taxon>
    </lineage>
</organism>
<dbReference type="OrthoDB" id="9802794at2"/>
<reference evidence="4 5" key="1">
    <citation type="submission" date="2016-10" db="EMBL/GenBank/DDBJ databases">
        <authorList>
            <person name="de Groot N.N."/>
        </authorList>
    </citation>
    <scope>NUCLEOTIDE SEQUENCE [LARGE SCALE GENOMIC DNA]</scope>
    <source>
        <strain evidence="4 5">CGMCC 1.5382</strain>
    </source>
</reference>
<feature type="domain" description="Cytidyltransferase-like" evidence="3">
    <location>
        <begin position="7"/>
        <end position="133"/>
    </location>
</feature>
<keyword evidence="2 4" id="KW-0548">Nucleotidyltransferase</keyword>
<dbReference type="Proteomes" id="UP000198701">
    <property type="component" value="Unassembled WGS sequence"/>
</dbReference>
<dbReference type="InterPro" id="IPR004821">
    <property type="entry name" value="Cyt_trans-like"/>
</dbReference>
<gene>
    <name evidence="4" type="ORF">SAMN05216282_10948</name>
</gene>
<dbReference type="EMBL" id="FNFU01000009">
    <property type="protein sequence ID" value="SDK63395.1"/>
    <property type="molecule type" value="Genomic_DNA"/>
</dbReference>